<reference evidence="1" key="1">
    <citation type="submission" date="2021-01" db="EMBL/GenBank/DDBJ databases">
        <authorList>
            <consortium name="Genoscope - CEA"/>
            <person name="William W."/>
        </authorList>
    </citation>
    <scope>NUCLEOTIDE SEQUENCE</scope>
</reference>
<evidence type="ECO:0000313" key="2">
    <source>
        <dbReference type="Proteomes" id="UP000692954"/>
    </source>
</evidence>
<dbReference type="AlphaFoldDB" id="A0A8S1PJS0"/>
<accession>A0A8S1PJS0</accession>
<evidence type="ECO:0000313" key="1">
    <source>
        <dbReference type="EMBL" id="CAD8103296.1"/>
    </source>
</evidence>
<organism evidence="1 2">
    <name type="scientific">Paramecium sonneborni</name>
    <dbReference type="NCBI Taxonomy" id="65129"/>
    <lineage>
        <taxon>Eukaryota</taxon>
        <taxon>Sar</taxon>
        <taxon>Alveolata</taxon>
        <taxon>Ciliophora</taxon>
        <taxon>Intramacronucleata</taxon>
        <taxon>Oligohymenophorea</taxon>
        <taxon>Peniculida</taxon>
        <taxon>Parameciidae</taxon>
        <taxon>Paramecium</taxon>
    </lineage>
</organism>
<name>A0A8S1PJS0_9CILI</name>
<keyword evidence="2" id="KW-1185">Reference proteome</keyword>
<dbReference type="EMBL" id="CAJJDN010000080">
    <property type="protein sequence ID" value="CAD8103296.1"/>
    <property type="molecule type" value="Genomic_DNA"/>
</dbReference>
<protein>
    <submittedName>
        <fullName evidence="1">Uncharacterized protein</fullName>
    </submittedName>
</protein>
<dbReference type="Proteomes" id="UP000692954">
    <property type="component" value="Unassembled WGS sequence"/>
</dbReference>
<sequence length="61" mass="7387">MDKKKSQFQNIEEYNKMMLSKIIGKRIQKAQQCLIKFKRSVRRIIEMNHLLDDTIQIYGEN</sequence>
<proteinExistence type="predicted"/>
<comment type="caution">
    <text evidence="1">The sequence shown here is derived from an EMBL/GenBank/DDBJ whole genome shotgun (WGS) entry which is preliminary data.</text>
</comment>
<gene>
    <name evidence="1" type="ORF">PSON_ATCC_30995.1.T0800009</name>
</gene>